<reference evidence="1" key="2">
    <citation type="submission" date="2019-01" db="UniProtKB">
        <authorList>
            <consortium name="EnsemblPlants"/>
        </authorList>
    </citation>
    <scope>IDENTIFICATION</scope>
    <source>
        <strain evidence="1">cv. Heinz 1706</strain>
    </source>
</reference>
<proteinExistence type="predicted"/>
<evidence type="ECO:0000313" key="1">
    <source>
        <dbReference type="EnsemblPlants" id="Solyc05g023837.1.1"/>
    </source>
</evidence>
<protein>
    <submittedName>
        <fullName evidence="1">Uncharacterized protein</fullName>
    </submittedName>
</protein>
<reference evidence="1" key="1">
    <citation type="journal article" date="2012" name="Nature">
        <title>The tomato genome sequence provides insights into fleshy fruit evolution.</title>
        <authorList>
            <consortium name="Tomato Genome Consortium"/>
        </authorList>
    </citation>
    <scope>NUCLEOTIDE SEQUENCE [LARGE SCALE GENOMIC DNA]</scope>
    <source>
        <strain evidence="1">cv. Heinz 1706</strain>
    </source>
</reference>
<dbReference type="Gramene" id="Solyc05g023837.1.1">
    <property type="protein sequence ID" value="Solyc05g023837.1.1"/>
    <property type="gene ID" value="Solyc05g023837.1"/>
</dbReference>
<dbReference type="EnsemblPlants" id="Solyc05g023837.1.1">
    <property type="protein sequence ID" value="Solyc05g023837.1.1"/>
    <property type="gene ID" value="Solyc05g023837.1"/>
</dbReference>
<accession>A0A3Q7GIY2</accession>
<dbReference type="InterPro" id="IPR004252">
    <property type="entry name" value="Probable_transposase_24"/>
</dbReference>
<keyword evidence="2" id="KW-1185">Reference proteome</keyword>
<evidence type="ECO:0000313" key="2">
    <source>
        <dbReference type="Proteomes" id="UP000004994"/>
    </source>
</evidence>
<dbReference type="AlphaFoldDB" id="A0A3Q7GIY2"/>
<sequence>MAHTGGSKSMATLMNEQAIDGIEPTRAKIYILTHTKCRDGRPLDEESSSAFDEEMTLKRKNQEMLILELSWMRQVMWKYASTELSRPLNNESTTRQWEWVLSRPFIGWKFR</sequence>
<dbReference type="InParanoid" id="A0A3Q7GIY2"/>
<name>A0A3Q7GIY2_SOLLC</name>
<dbReference type="Pfam" id="PF03004">
    <property type="entry name" value="Transposase_24"/>
    <property type="match status" value="1"/>
</dbReference>
<dbReference type="Proteomes" id="UP000004994">
    <property type="component" value="Chromosome 5"/>
</dbReference>
<organism evidence="1">
    <name type="scientific">Solanum lycopersicum</name>
    <name type="common">Tomato</name>
    <name type="synonym">Lycopersicon esculentum</name>
    <dbReference type="NCBI Taxonomy" id="4081"/>
    <lineage>
        <taxon>Eukaryota</taxon>
        <taxon>Viridiplantae</taxon>
        <taxon>Streptophyta</taxon>
        <taxon>Embryophyta</taxon>
        <taxon>Tracheophyta</taxon>
        <taxon>Spermatophyta</taxon>
        <taxon>Magnoliopsida</taxon>
        <taxon>eudicotyledons</taxon>
        <taxon>Gunneridae</taxon>
        <taxon>Pentapetalae</taxon>
        <taxon>asterids</taxon>
        <taxon>lamiids</taxon>
        <taxon>Solanales</taxon>
        <taxon>Solanaceae</taxon>
        <taxon>Solanoideae</taxon>
        <taxon>Solaneae</taxon>
        <taxon>Solanum</taxon>
        <taxon>Solanum subgen. Lycopersicon</taxon>
    </lineage>
</organism>